<reference evidence="3 4" key="1">
    <citation type="submission" date="2023-10" db="EMBL/GenBank/DDBJ databases">
        <title>Complete genome sequence of a Sphingomonadaceae bacterium.</title>
        <authorList>
            <person name="Yan C."/>
        </authorList>
    </citation>
    <scope>NUCLEOTIDE SEQUENCE [LARGE SCALE GENOMIC DNA]</scope>
    <source>
        <strain evidence="3 4">SCSIO 66989</strain>
    </source>
</reference>
<dbReference type="AlphaFoldDB" id="A0AA97I0U3"/>
<gene>
    <name evidence="3" type="ORF">RB602_01205</name>
</gene>
<keyword evidence="1 3" id="KW-0378">Hydrolase</keyword>
<dbReference type="GO" id="GO:0016787">
    <property type="term" value="F:hydrolase activity"/>
    <property type="evidence" value="ECO:0007669"/>
    <property type="project" value="UniProtKB-KW"/>
</dbReference>
<dbReference type="InterPro" id="IPR029058">
    <property type="entry name" value="AB_hydrolase_fold"/>
</dbReference>
<dbReference type="GO" id="GO:0016020">
    <property type="term" value="C:membrane"/>
    <property type="evidence" value="ECO:0007669"/>
    <property type="project" value="TreeGrafter"/>
</dbReference>
<evidence type="ECO:0000259" key="2">
    <source>
        <dbReference type="Pfam" id="PF00561"/>
    </source>
</evidence>
<name>A0AA97I0U3_9SPHN</name>
<dbReference type="SUPFAM" id="SSF53474">
    <property type="entry name" value="alpha/beta-Hydrolases"/>
    <property type="match status" value="2"/>
</dbReference>
<evidence type="ECO:0000313" key="3">
    <source>
        <dbReference type="EMBL" id="WOE75362.1"/>
    </source>
</evidence>
<dbReference type="InterPro" id="IPR050266">
    <property type="entry name" value="AB_hydrolase_sf"/>
</dbReference>
<dbReference type="Proteomes" id="UP001302429">
    <property type="component" value="Chromosome"/>
</dbReference>
<dbReference type="InterPro" id="IPR000073">
    <property type="entry name" value="AB_hydrolase_1"/>
</dbReference>
<dbReference type="RefSeq" id="WP_317082196.1">
    <property type="nucleotide sequence ID" value="NZ_CP136594.1"/>
</dbReference>
<dbReference type="KEGG" id="acoa:RB602_01205"/>
<keyword evidence="4" id="KW-1185">Reference proteome</keyword>
<dbReference type="PANTHER" id="PTHR43798:SF31">
    <property type="entry name" value="AB HYDROLASE SUPERFAMILY PROTEIN YCLE"/>
    <property type="match status" value="1"/>
</dbReference>
<sequence length="457" mass="50543">MMMTRHFIDVGQGTETRRMHFRKAGSGPALLMLHQSPRSSKEFETLMRQWGEHFTCIAMDIPGFGQSEAVPDGDIGAFADATIGFLDALGIEKCAAYGFHSGGMILVTALKRHPERFSTLAIGGYAVWTEEEKDLFGEQYLPPFHPQPYGEHLQWLWNRILEQSWFFPWFAADKDHRLSVAHDDPEVVDVIAREMLEAGDSYRAGYGAVLNAPRDLPASDAEVPPCLISAYDGDPLQTHFDRLGTLPKGWATQKVKTPAEHQSVSLEHLLKSETPTIEAITEADEEGVCPIEAAGFDGLIHWKGNRQSGLLRLHAPGFDLNSVDHGQSLAIDLPGHGLSDDWQGEAPTDWADWLSVLNAVADALGTSDITYAVPPAGDVDQLYPDLSPDRFGCHLNKAWQIVRARHMFRPWYEANVAHAIDFDAADIAPDKLAKDHLALLNARAAKAYHTALLGRQI</sequence>
<dbReference type="EMBL" id="CP136594">
    <property type="protein sequence ID" value="WOE75362.1"/>
    <property type="molecule type" value="Genomic_DNA"/>
</dbReference>
<protein>
    <submittedName>
        <fullName evidence="3">Alpha/beta fold hydrolase</fullName>
    </submittedName>
</protein>
<proteinExistence type="predicted"/>
<feature type="domain" description="AB hydrolase-1" evidence="2">
    <location>
        <begin position="28"/>
        <end position="122"/>
    </location>
</feature>
<organism evidence="3 4">
    <name type="scientific">Alterisphingorhabdus coralli</name>
    <dbReference type="NCBI Taxonomy" id="3071408"/>
    <lineage>
        <taxon>Bacteria</taxon>
        <taxon>Pseudomonadati</taxon>
        <taxon>Pseudomonadota</taxon>
        <taxon>Alphaproteobacteria</taxon>
        <taxon>Sphingomonadales</taxon>
        <taxon>Sphingomonadaceae</taxon>
        <taxon>Alterisphingorhabdus (ex Yan et al. 2024)</taxon>
    </lineage>
</organism>
<accession>A0AA97I0U3</accession>
<dbReference type="PANTHER" id="PTHR43798">
    <property type="entry name" value="MONOACYLGLYCEROL LIPASE"/>
    <property type="match status" value="1"/>
</dbReference>
<evidence type="ECO:0000313" key="4">
    <source>
        <dbReference type="Proteomes" id="UP001302429"/>
    </source>
</evidence>
<dbReference type="Pfam" id="PF00561">
    <property type="entry name" value="Abhydrolase_1"/>
    <property type="match status" value="1"/>
</dbReference>
<dbReference type="Gene3D" id="3.40.50.1820">
    <property type="entry name" value="alpha/beta hydrolase"/>
    <property type="match status" value="2"/>
</dbReference>
<evidence type="ECO:0000256" key="1">
    <source>
        <dbReference type="ARBA" id="ARBA00022801"/>
    </source>
</evidence>